<keyword evidence="2 4" id="KW-0479">Metal-binding</keyword>
<dbReference type="Gene3D" id="2.120.10.30">
    <property type="entry name" value="TolB, C-terminal domain"/>
    <property type="match status" value="1"/>
</dbReference>
<dbReference type="InterPro" id="IPR011042">
    <property type="entry name" value="6-blade_b-propeller_TolB-like"/>
</dbReference>
<evidence type="ECO:0000256" key="3">
    <source>
        <dbReference type="ARBA" id="ARBA00023004"/>
    </source>
</evidence>
<dbReference type="RefSeq" id="WP_149074302.1">
    <property type="nucleotide sequence ID" value="NZ_CP043329.1"/>
</dbReference>
<dbReference type="AlphaFoldDB" id="A0A5C0VHH2"/>
<dbReference type="PANTHER" id="PTHR19328:SF13">
    <property type="entry name" value="HIPL1 PROTEIN"/>
    <property type="match status" value="1"/>
</dbReference>
<keyword evidence="3 4" id="KW-0408">Iron</keyword>
<proteinExistence type="predicted"/>
<dbReference type="Pfam" id="PF07995">
    <property type="entry name" value="GSDH"/>
    <property type="match status" value="1"/>
</dbReference>
<name>A0A5C0VHH2_9SPHI</name>
<dbReference type="GO" id="GO:0020037">
    <property type="term" value="F:heme binding"/>
    <property type="evidence" value="ECO:0007669"/>
    <property type="project" value="InterPro"/>
</dbReference>
<dbReference type="GO" id="GO:0009055">
    <property type="term" value="F:electron transfer activity"/>
    <property type="evidence" value="ECO:0007669"/>
    <property type="project" value="InterPro"/>
</dbReference>
<evidence type="ECO:0000313" key="7">
    <source>
        <dbReference type="Proteomes" id="UP000323653"/>
    </source>
</evidence>
<dbReference type="GO" id="GO:0046872">
    <property type="term" value="F:metal ion binding"/>
    <property type="evidence" value="ECO:0007669"/>
    <property type="project" value="UniProtKB-KW"/>
</dbReference>
<protein>
    <submittedName>
        <fullName evidence="6">C-type cytochrome</fullName>
    </submittedName>
</protein>
<dbReference type="KEGG" id="pej:FYC62_06005"/>
<dbReference type="InterPro" id="IPR012938">
    <property type="entry name" value="Glc/Sorbosone_DH"/>
</dbReference>
<sequence length="508" mass="56356">MPIIPTPITIVRLSFISVLAILLIACSDKKNDLQTIDYVQLDKSLLKVEVLSDSLQVPWDMVVSNDRNLFFTEQYGAVSVINLETNQQRKILVIPEVWHKRTAGLLSLTVHPDFKQNPYVYVHYTTKTDSLIYNHLVRYTLKGDTLISPKELLKIKGFTAHNGGRLAFSNNGKLLWATGDAYNGDESQDVNFLNGKILRLNADGGIPSDNPNPKSYVWARGFRNMQGLTVTDKGYIFTSEHGDAIEDEVNLIEKDRNYGWPAIEGLHNLPQEIAFAKANHTKEPVKSWTPVIAPSGITYYGSSAIAEWKNSLLLSTLKAKSLRVLKLDEEGKAITSEEIFFDNHYGRLRDVCVDADGAVYISTSNKDWKPQVGFPLAGDDKILKISLTDKALKKPLLGSKVSALADTKDKAIDAAQLYQNYCVSCHQADGKGVKGIFPALAGSNLVNGSSSNLVKALLKGINRAENPQKMPGFAFLKDDELAAVMNYIRQSWGNQAAKVTEKEIKQNR</sequence>
<dbReference type="InterPro" id="IPR011041">
    <property type="entry name" value="Quinoprot_gluc/sorb_DH_b-prop"/>
</dbReference>
<evidence type="ECO:0000256" key="4">
    <source>
        <dbReference type="PROSITE-ProRule" id="PRU00433"/>
    </source>
</evidence>
<organism evidence="6 7">
    <name type="scientific">Pedobacter aquae</name>
    <dbReference type="NCBI Taxonomy" id="2605747"/>
    <lineage>
        <taxon>Bacteria</taxon>
        <taxon>Pseudomonadati</taxon>
        <taxon>Bacteroidota</taxon>
        <taxon>Sphingobacteriia</taxon>
        <taxon>Sphingobacteriales</taxon>
        <taxon>Sphingobacteriaceae</taxon>
        <taxon>Pedobacter</taxon>
    </lineage>
</organism>
<dbReference type="PROSITE" id="PS51007">
    <property type="entry name" value="CYTC"/>
    <property type="match status" value="1"/>
</dbReference>
<keyword evidence="7" id="KW-1185">Reference proteome</keyword>
<dbReference type="Proteomes" id="UP000323653">
    <property type="component" value="Chromosome"/>
</dbReference>
<dbReference type="Pfam" id="PF00034">
    <property type="entry name" value="Cytochrom_C"/>
    <property type="match status" value="1"/>
</dbReference>
<dbReference type="PANTHER" id="PTHR19328">
    <property type="entry name" value="HEDGEHOG-INTERACTING PROTEIN"/>
    <property type="match status" value="1"/>
</dbReference>
<gene>
    <name evidence="6" type="ORF">FYC62_06005</name>
</gene>
<dbReference type="InterPro" id="IPR009056">
    <property type="entry name" value="Cyt_c-like_dom"/>
</dbReference>
<evidence type="ECO:0000313" key="6">
    <source>
        <dbReference type="EMBL" id="QEK51273.1"/>
    </source>
</evidence>
<dbReference type="SUPFAM" id="SSF50952">
    <property type="entry name" value="Soluble quinoprotein glucose dehydrogenase"/>
    <property type="match status" value="1"/>
</dbReference>
<accession>A0A5C0VHH2</accession>
<dbReference type="Gene3D" id="1.10.760.10">
    <property type="entry name" value="Cytochrome c-like domain"/>
    <property type="match status" value="1"/>
</dbReference>
<reference evidence="6 7" key="1">
    <citation type="submission" date="2019-08" db="EMBL/GenBank/DDBJ databases">
        <title>Pedobacter sp. nov., isolated from Han river, South Korea.</title>
        <authorList>
            <person name="Lee D.-H."/>
            <person name="Kim Y.-S."/>
            <person name="Hwang E.-M."/>
            <person name="Le Tran T.C."/>
            <person name="Cha C.-J."/>
        </authorList>
    </citation>
    <scope>NUCLEOTIDE SEQUENCE [LARGE SCALE GENOMIC DNA]</scope>
    <source>
        <strain evidence="6 7">CJ43</strain>
    </source>
</reference>
<feature type="domain" description="Cytochrome c" evidence="5">
    <location>
        <begin position="409"/>
        <end position="492"/>
    </location>
</feature>
<evidence type="ECO:0000259" key="5">
    <source>
        <dbReference type="PROSITE" id="PS51007"/>
    </source>
</evidence>
<dbReference type="InterPro" id="IPR036909">
    <property type="entry name" value="Cyt_c-like_dom_sf"/>
</dbReference>
<evidence type="ECO:0000256" key="2">
    <source>
        <dbReference type="ARBA" id="ARBA00022723"/>
    </source>
</evidence>
<dbReference type="EMBL" id="CP043329">
    <property type="protein sequence ID" value="QEK51273.1"/>
    <property type="molecule type" value="Genomic_DNA"/>
</dbReference>
<keyword evidence="1 4" id="KW-0349">Heme</keyword>
<dbReference type="SUPFAM" id="SSF46626">
    <property type="entry name" value="Cytochrome c"/>
    <property type="match status" value="1"/>
</dbReference>
<evidence type="ECO:0000256" key="1">
    <source>
        <dbReference type="ARBA" id="ARBA00022617"/>
    </source>
</evidence>